<feature type="chain" id="PRO_5039039794" description="SCP domain-containing protein" evidence="2">
    <location>
        <begin position="30"/>
        <end position="218"/>
    </location>
</feature>
<dbReference type="PANTHER" id="PTHR31157:SF1">
    <property type="entry name" value="SCP DOMAIN-CONTAINING PROTEIN"/>
    <property type="match status" value="1"/>
</dbReference>
<organism evidence="4 5">
    <name type="scientific">Candidatus Avoscillospira avistercoris</name>
    <dbReference type="NCBI Taxonomy" id="2840707"/>
    <lineage>
        <taxon>Bacteria</taxon>
        <taxon>Bacillati</taxon>
        <taxon>Bacillota</taxon>
        <taxon>Clostridia</taxon>
        <taxon>Eubacteriales</taxon>
        <taxon>Oscillospiraceae</taxon>
        <taxon>Oscillospiraceae incertae sedis</taxon>
        <taxon>Candidatus Avoscillospira</taxon>
    </lineage>
</organism>
<accession>A0A9D1JTT1</accession>
<evidence type="ECO:0000313" key="5">
    <source>
        <dbReference type="Proteomes" id="UP000886741"/>
    </source>
</evidence>
<name>A0A9D1JTT1_9FIRM</name>
<evidence type="ECO:0000256" key="1">
    <source>
        <dbReference type="SAM" id="MobiDB-lite"/>
    </source>
</evidence>
<dbReference type="Gene3D" id="3.40.33.10">
    <property type="entry name" value="CAP"/>
    <property type="match status" value="1"/>
</dbReference>
<dbReference type="InterPro" id="IPR014044">
    <property type="entry name" value="CAP_dom"/>
</dbReference>
<dbReference type="EMBL" id="DVJJ01000133">
    <property type="protein sequence ID" value="HIS65452.1"/>
    <property type="molecule type" value="Genomic_DNA"/>
</dbReference>
<dbReference type="PANTHER" id="PTHR31157">
    <property type="entry name" value="SCP DOMAIN-CONTAINING PROTEIN"/>
    <property type="match status" value="1"/>
</dbReference>
<comment type="caution">
    <text evidence="4">The sequence shown here is derived from an EMBL/GenBank/DDBJ whole genome shotgun (WGS) entry which is preliminary data.</text>
</comment>
<protein>
    <recommendedName>
        <fullName evidence="3">SCP domain-containing protein</fullName>
    </recommendedName>
</protein>
<evidence type="ECO:0000256" key="2">
    <source>
        <dbReference type="SAM" id="SignalP"/>
    </source>
</evidence>
<evidence type="ECO:0000313" key="4">
    <source>
        <dbReference type="EMBL" id="HIS65452.1"/>
    </source>
</evidence>
<dbReference type="AlphaFoldDB" id="A0A9D1JTT1"/>
<feature type="compositionally biased region" description="Basic and acidic residues" evidence="1">
    <location>
        <begin position="71"/>
        <end position="85"/>
    </location>
</feature>
<proteinExistence type="predicted"/>
<evidence type="ECO:0000259" key="3">
    <source>
        <dbReference type="Pfam" id="PF00188"/>
    </source>
</evidence>
<feature type="region of interest" description="Disordered" evidence="1">
    <location>
        <begin position="49"/>
        <end position="98"/>
    </location>
</feature>
<gene>
    <name evidence="4" type="ORF">IAA83_08805</name>
</gene>
<dbReference type="NCBIfam" id="TIGR02909">
    <property type="entry name" value="spore_YkwD"/>
    <property type="match status" value="1"/>
</dbReference>
<reference evidence="4" key="2">
    <citation type="journal article" date="2021" name="PeerJ">
        <title>Extensive microbial diversity within the chicken gut microbiome revealed by metagenomics and culture.</title>
        <authorList>
            <person name="Gilroy R."/>
            <person name="Ravi A."/>
            <person name="Getino M."/>
            <person name="Pursley I."/>
            <person name="Horton D.L."/>
            <person name="Alikhan N.F."/>
            <person name="Baker D."/>
            <person name="Gharbi K."/>
            <person name="Hall N."/>
            <person name="Watson M."/>
            <person name="Adriaenssens E.M."/>
            <person name="Foster-Nyarko E."/>
            <person name="Jarju S."/>
            <person name="Secka A."/>
            <person name="Antonio M."/>
            <person name="Oren A."/>
            <person name="Chaudhuri R.R."/>
            <person name="La Ragione R."/>
            <person name="Hildebrand F."/>
            <person name="Pallen M.J."/>
        </authorList>
    </citation>
    <scope>NUCLEOTIDE SEQUENCE</scope>
    <source>
        <strain evidence="4">ChiBcec16-1751</strain>
    </source>
</reference>
<reference evidence="4" key="1">
    <citation type="submission" date="2020-10" db="EMBL/GenBank/DDBJ databases">
        <authorList>
            <person name="Gilroy R."/>
        </authorList>
    </citation>
    <scope>NUCLEOTIDE SEQUENCE</scope>
    <source>
        <strain evidence="4">ChiBcec16-1751</strain>
    </source>
</reference>
<keyword evidence="2" id="KW-0732">Signal</keyword>
<dbReference type="CDD" id="cd05379">
    <property type="entry name" value="CAP_bacterial"/>
    <property type="match status" value="1"/>
</dbReference>
<dbReference type="InterPro" id="IPR014258">
    <property type="entry name" value="CAP_domain_YkwD-like"/>
</dbReference>
<feature type="signal peptide" evidence="2">
    <location>
        <begin position="1"/>
        <end position="29"/>
    </location>
</feature>
<dbReference type="Proteomes" id="UP000886741">
    <property type="component" value="Unassembled WGS sequence"/>
</dbReference>
<dbReference type="Pfam" id="PF00188">
    <property type="entry name" value="CAP"/>
    <property type="match status" value="1"/>
</dbReference>
<dbReference type="SUPFAM" id="SSF55797">
    <property type="entry name" value="PR-1-like"/>
    <property type="match status" value="1"/>
</dbReference>
<sequence length="218" mass="24094">MNQKHTYRTVSAALAALLLTGAMVTPASAARPKWNWNWNNWNFIQLCPDQTVPDTTPDTDNTPDVDTTPDTDSKPDTTPDTDNKPGTDTTPDSGSVSSLERQVVALVNQERAAYGLSPLTLSADLSDGARLKSQDMRDSRYFDHNSPTYGTPFEMMRSLGITYRAAAENIAMGYRTAEAVVNGWMNSPGHRANILSDKYTEIGVGHVDGYWTQWFVNR</sequence>
<feature type="domain" description="SCP" evidence="3">
    <location>
        <begin position="105"/>
        <end position="209"/>
    </location>
</feature>
<dbReference type="InterPro" id="IPR035940">
    <property type="entry name" value="CAP_sf"/>
</dbReference>
<feature type="compositionally biased region" description="Low complexity" evidence="1">
    <location>
        <begin position="49"/>
        <end position="60"/>
    </location>
</feature>